<protein>
    <recommendedName>
        <fullName evidence="3">Lipoprotein</fullName>
    </recommendedName>
</protein>
<gene>
    <name evidence="1" type="ORF">OIU80_08175</name>
</gene>
<dbReference type="EMBL" id="JAOZEV010000005">
    <property type="protein sequence ID" value="MCV9932257.1"/>
    <property type="molecule type" value="Genomic_DNA"/>
</dbReference>
<proteinExistence type="predicted"/>
<sequence>MQKSTTPFLLINCFLVCFLFSCGQKITRNYTPKPLEKTSYEAPYFSSPEIDYVYKANITVYGHELSGIFIAKKINDTTHRVVFTTEFGNKLLDFEISEASFKVNSIVSELDRKILISTLKKDFRLLLRKDYLIEKQFEDQTNTIYQSKDDKQYNFIFLSKDNQKLEKVIHASQTKEKITILFSSENNNFAEKIEILHQNIKLKIELNYFKSE</sequence>
<dbReference type="Proteomes" id="UP001151133">
    <property type="component" value="Unassembled WGS sequence"/>
</dbReference>
<dbReference type="AlphaFoldDB" id="A0A9X2ZM00"/>
<evidence type="ECO:0008006" key="3">
    <source>
        <dbReference type="Google" id="ProtNLM"/>
    </source>
</evidence>
<organism evidence="1 2">
    <name type="scientific">Flavobacterium frigoritolerans</name>
    <dbReference type="NCBI Taxonomy" id="2987686"/>
    <lineage>
        <taxon>Bacteria</taxon>
        <taxon>Pseudomonadati</taxon>
        <taxon>Bacteroidota</taxon>
        <taxon>Flavobacteriia</taxon>
        <taxon>Flavobacteriales</taxon>
        <taxon>Flavobacteriaceae</taxon>
        <taxon>Flavobacterium</taxon>
    </lineage>
</organism>
<evidence type="ECO:0000313" key="1">
    <source>
        <dbReference type="EMBL" id="MCV9932257.1"/>
    </source>
</evidence>
<comment type="caution">
    <text evidence="1">The sequence shown here is derived from an EMBL/GenBank/DDBJ whole genome shotgun (WGS) entry which is preliminary data.</text>
</comment>
<keyword evidence="2" id="KW-1185">Reference proteome</keyword>
<dbReference type="PROSITE" id="PS51257">
    <property type="entry name" value="PROKAR_LIPOPROTEIN"/>
    <property type="match status" value="1"/>
</dbReference>
<dbReference type="RefSeq" id="WP_264286543.1">
    <property type="nucleotide sequence ID" value="NZ_JAOZEV010000005.1"/>
</dbReference>
<name>A0A9X2ZM00_9FLAO</name>
<reference evidence="1" key="1">
    <citation type="submission" date="2022-10" db="EMBL/GenBank/DDBJ databases">
        <title>Two novel species of Flavobacterium.</title>
        <authorList>
            <person name="Liu Q."/>
            <person name="Xin Y.-H."/>
        </authorList>
    </citation>
    <scope>NUCLEOTIDE SEQUENCE</scope>
    <source>
        <strain evidence="1">LS1R47</strain>
    </source>
</reference>
<evidence type="ECO:0000313" key="2">
    <source>
        <dbReference type="Proteomes" id="UP001151133"/>
    </source>
</evidence>
<accession>A0A9X2ZM00</accession>